<dbReference type="InterPro" id="IPR016181">
    <property type="entry name" value="Acyl_CoA_acyltransferase"/>
</dbReference>
<proteinExistence type="predicted"/>
<dbReference type="RefSeq" id="WP_058461952.1">
    <property type="nucleotide sequence ID" value="NZ_CAAAHS010000002.1"/>
</dbReference>
<geneLocation type="plasmid" evidence="3 5">
    <name>9</name>
</geneLocation>
<dbReference type="EMBL" id="LR134418">
    <property type="protein sequence ID" value="VEH84859.1"/>
    <property type="molecule type" value="Genomic_DNA"/>
</dbReference>
<gene>
    <name evidence="2" type="ORF">Lade_0921</name>
    <name evidence="3" type="ORF">NCTC12735_00479</name>
</gene>
<dbReference type="STRING" id="45056.Lade_0921"/>
<evidence type="ECO:0000259" key="1">
    <source>
        <dbReference type="PROSITE" id="PS51186"/>
    </source>
</evidence>
<dbReference type="PATRIC" id="fig|45056.6.peg.955"/>
<dbReference type="CDD" id="cd04301">
    <property type="entry name" value="NAT_SF"/>
    <property type="match status" value="1"/>
</dbReference>
<dbReference type="KEGG" id="ladl:NCTC12735_00479"/>
<reference evidence="3 5" key="2">
    <citation type="submission" date="2018-12" db="EMBL/GenBank/DDBJ databases">
        <authorList>
            <consortium name="Pathogen Informatics"/>
        </authorList>
    </citation>
    <scope>NUCLEOTIDE SEQUENCE [LARGE SCALE GENOMIC DNA]</scope>
    <source>
        <strain evidence="3 5">NCTC12735</strain>
        <plasmid evidence="5">9</plasmid>
    </source>
</reference>
<dbReference type="InterPro" id="IPR000182">
    <property type="entry name" value="GNAT_dom"/>
</dbReference>
<dbReference type="Proteomes" id="UP000281170">
    <property type="component" value="Plasmid 9"/>
</dbReference>
<dbReference type="Proteomes" id="UP000054859">
    <property type="component" value="Unassembled WGS sequence"/>
</dbReference>
<evidence type="ECO:0000313" key="4">
    <source>
        <dbReference type="Proteomes" id="UP000054859"/>
    </source>
</evidence>
<accession>A0A0W0R5G3</accession>
<keyword evidence="4" id="KW-1185">Reference proteome</keyword>
<reference evidence="2 4" key="1">
    <citation type="submission" date="2015-11" db="EMBL/GenBank/DDBJ databases">
        <title>Identification of large and diverse effector repertoires of 38 Legionella species.</title>
        <authorList>
            <person name="Burstein D."/>
            <person name="Amaro F."/>
            <person name="Zusman T."/>
            <person name="Lifshitz Z."/>
            <person name="Cohen O."/>
            <person name="Gilbert J.A."/>
            <person name="Pupko T."/>
            <person name="Shuman H.A."/>
            <person name="Segal G."/>
        </authorList>
    </citation>
    <scope>NUCLEOTIDE SEQUENCE [LARGE SCALE GENOMIC DNA]</scope>
    <source>
        <strain evidence="2 4">1762-AUS-E</strain>
    </source>
</reference>
<keyword evidence="2" id="KW-0808">Transferase</keyword>
<name>A0A0W0R5G3_9GAMM</name>
<dbReference type="GO" id="GO:0016747">
    <property type="term" value="F:acyltransferase activity, transferring groups other than amino-acyl groups"/>
    <property type="evidence" value="ECO:0007669"/>
    <property type="project" value="InterPro"/>
</dbReference>
<evidence type="ECO:0000313" key="5">
    <source>
        <dbReference type="Proteomes" id="UP000281170"/>
    </source>
</evidence>
<organism evidence="2 4">
    <name type="scientific">Legionella adelaidensis</name>
    <dbReference type="NCBI Taxonomy" id="45056"/>
    <lineage>
        <taxon>Bacteria</taxon>
        <taxon>Pseudomonadati</taxon>
        <taxon>Pseudomonadota</taxon>
        <taxon>Gammaproteobacteria</taxon>
        <taxon>Legionellales</taxon>
        <taxon>Legionellaceae</taxon>
        <taxon>Legionella</taxon>
    </lineage>
</organism>
<dbReference type="OrthoDB" id="9804948at2"/>
<dbReference type="Gene3D" id="3.40.630.30">
    <property type="match status" value="1"/>
</dbReference>
<feature type="domain" description="N-acetyltransferase" evidence="1">
    <location>
        <begin position="5"/>
        <end position="148"/>
    </location>
</feature>
<dbReference type="AlphaFoldDB" id="A0A0W0R5G3"/>
<dbReference type="EMBL" id="LNKA01000001">
    <property type="protein sequence ID" value="KTC66263.1"/>
    <property type="molecule type" value="Genomic_DNA"/>
</dbReference>
<keyword evidence="3" id="KW-0614">Plasmid</keyword>
<sequence>MKKLTFLKAYQKEDKKRAAFNRLAVKIFDLSFEEWYQSGYWRDKYIPYTLFDGEQAVANVSVNIMEFNIFGHRQKAIQIGTVMTDEAYRNQGLSKSLMEKVFEDWKEKTHLIYLFANSTVWGFYPKLGFKSVKEYQYQRRIEPTKPGNFVKLDMDAMEDREKAYDYVHNTCPFGKISMQGNADLVMFYCITVYKDNVFYLPELDVIALAEIKEQELNLLDVFSKQEQNLDDIIYTLSDETTETVQLGFVPQDCSSYEKIPVNEKEKDEMLFIELGKTALFDENQLMFPLLSHA</sequence>
<evidence type="ECO:0000313" key="2">
    <source>
        <dbReference type="EMBL" id="KTC66263.1"/>
    </source>
</evidence>
<protein>
    <submittedName>
        <fullName evidence="2">Acetyltransferase (GNAT) family protein</fullName>
    </submittedName>
    <submittedName>
        <fullName evidence="3">Predicted acetyltransferase involved in intracellular survival and related acetyltransferases</fullName>
    </submittedName>
</protein>
<dbReference type="Pfam" id="PF13527">
    <property type="entry name" value="Acetyltransf_9"/>
    <property type="match status" value="1"/>
</dbReference>
<dbReference type="PROSITE" id="PS51186">
    <property type="entry name" value="GNAT"/>
    <property type="match status" value="1"/>
</dbReference>
<dbReference type="SUPFAM" id="SSF55729">
    <property type="entry name" value="Acyl-CoA N-acyltransferases (Nat)"/>
    <property type="match status" value="1"/>
</dbReference>
<evidence type="ECO:0000313" key="3">
    <source>
        <dbReference type="EMBL" id="VEH84859.1"/>
    </source>
</evidence>